<dbReference type="EMBL" id="JACIJF010000024">
    <property type="protein sequence ID" value="MBB5712730.1"/>
    <property type="molecule type" value="Genomic_DNA"/>
</dbReference>
<comment type="caution">
    <text evidence="1">The sequence shown here is derived from an EMBL/GenBank/DDBJ whole genome shotgun (WGS) entry which is preliminary data.</text>
</comment>
<sequence>MTSLTHLLPPQPAAGATPSSQDVDKMAAFVVLLHAECEHFLEKRALKVADDATAAFDSGGDFGRVARHLCVFPFIDAPKQKPDLEKMLSIFGNSGFGIMATTKTITQNRAEYGKLLNIGYQRYKQAVANNHGAALKYQFKLLTALGFDVDLPGATFKSRIAQLATYRGEAAHTSVVAATNTVSPTTLGTWPADLIDGFAKMDRGLSSLTTRKK</sequence>
<evidence type="ECO:0008006" key="3">
    <source>
        <dbReference type="Google" id="ProtNLM"/>
    </source>
</evidence>
<accession>A0A840YST2</accession>
<protein>
    <recommendedName>
        <fullName evidence="3">RiboL-PSP-HEPN domain-containing protein</fullName>
    </recommendedName>
</protein>
<dbReference type="Proteomes" id="UP000527143">
    <property type="component" value="Unassembled WGS sequence"/>
</dbReference>
<reference evidence="1 2" key="1">
    <citation type="submission" date="2020-08" db="EMBL/GenBank/DDBJ databases">
        <title>Genomic Encyclopedia of Type Strains, Phase IV (KMG-IV): sequencing the most valuable type-strain genomes for metagenomic binning, comparative biology and taxonomic classification.</title>
        <authorList>
            <person name="Goeker M."/>
        </authorList>
    </citation>
    <scope>NUCLEOTIDE SEQUENCE [LARGE SCALE GENOMIC DNA]</scope>
    <source>
        <strain evidence="1 2">DSM 26736</strain>
    </source>
</reference>
<evidence type="ECO:0000313" key="1">
    <source>
        <dbReference type="EMBL" id="MBB5712730.1"/>
    </source>
</evidence>
<keyword evidence="2" id="KW-1185">Reference proteome</keyword>
<proteinExistence type="predicted"/>
<name>A0A840YST2_9SPHN</name>
<gene>
    <name evidence="1" type="ORF">FHT02_003990</name>
</gene>
<dbReference type="RefSeq" id="WP_184091472.1">
    <property type="nucleotide sequence ID" value="NZ_JACIJF010000024.1"/>
</dbReference>
<organism evidence="1 2">
    <name type="scientific">Sphingomonas xinjiangensis</name>
    <dbReference type="NCBI Taxonomy" id="643568"/>
    <lineage>
        <taxon>Bacteria</taxon>
        <taxon>Pseudomonadati</taxon>
        <taxon>Pseudomonadota</taxon>
        <taxon>Alphaproteobacteria</taxon>
        <taxon>Sphingomonadales</taxon>
        <taxon>Sphingomonadaceae</taxon>
        <taxon>Sphingomonas</taxon>
    </lineage>
</organism>
<dbReference type="AlphaFoldDB" id="A0A840YST2"/>
<evidence type="ECO:0000313" key="2">
    <source>
        <dbReference type="Proteomes" id="UP000527143"/>
    </source>
</evidence>